<sequence>MDFQPIPTLVITDPPPISSFIHSTEPPIYTNKPTPHIRPYFHDHNHDHGNHLVVGLTFLILGVVAFFVVIGFTVRECLLDRSAVRARRREDSLEKVRGGGGRGA</sequence>
<dbReference type="EMBL" id="MU006237">
    <property type="protein sequence ID" value="KAF2821302.1"/>
    <property type="molecule type" value="Genomic_DNA"/>
</dbReference>
<keyword evidence="1" id="KW-0472">Membrane</keyword>
<keyword evidence="1" id="KW-0812">Transmembrane</keyword>
<protein>
    <submittedName>
        <fullName evidence="2">Uncharacterized protein</fullName>
    </submittedName>
</protein>
<organism evidence="2 3">
    <name type="scientific">Ophiobolus disseminans</name>
    <dbReference type="NCBI Taxonomy" id="1469910"/>
    <lineage>
        <taxon>Eukaryota</taxon>
        <taxon>Fungi</taxon>
        <taxon>Dikarya</taxon>
        <taxon>Ascomycota</taxon>
        <taxon>Pezizomycotina</taxon>
        <taxon>Dothideomycetes</taxon>
        <taxon>Pleosporomycetidae</taxon>
        <taxon>Pleosporales</taxon>
        <taxon>Pleosporineae</taxon>
        <taxon>Phaeosphaeriaceae</taxon>
        <taxon>Ophiobolus</taxon>
    </lineage>
</organism>
<evidence type="ECO:0000256" key="1">
    <source>
        <dbReference type="SAM" id="Phobius"/>
    </source>
</evidence>
<gene>
    <name evidence="2" type="ORF">CC86DRAFT_411002</name>
</gene>
<keyword evidence="3" id="KW-1185">Reference proteome</keyword>
<dbReference type="Proteomes" id="UP000799424">
    <property type="component" value="Unassembled WGS sequence"/>
</dbReference>
<feature type="transmembrane region" description="Helical" evidence="1">
    <location>
        <begin position="52"/>
        <end position="74"/>
    </location>
</feature>
<accession>A0A6A6ZJM2</accession>
<reference evidence="2" key="1">
    <citation type="journal article" date="2020" name="Stud. Mycol.">
        <title>101 Dothideomycetes genomes: a test case for predicting lifestyles and emergence of pathogens.</title>
        <authorList>
            <person name="Haridas S."/>
            <person name="Albert R."/>
            <person name="Binder M."/>
            <person name="Bloem J."/>
            <person name="Labutti K."/>
            <person name="Salamov A."/>
            <person name="Andreopoulos B."/>
            <person name="Baker S."/>
            <person name="Barry K."/>
            <person name="Bills G."/>
            <person name="Bluhm B."/>
            <person name="Cannon C."/>
            <person name="Castanera R."/>
            <person name="Culley D."/>
            <person name="Daum C."/>
            <person name="Ezra D."/>
            <person name="Gonzalez J."/>
            <person name="Henrissat B."/>
            <person name="Kuo A."/>
            <person name="Liang C."/>
            <person name="Lipzen A."/>
            <person name="Lutzoni F."/>
            <person name="Magnuson J."/>
            <person name="Mondo S."/>
            <person name="Nolan M."/>
            <person name="Ohm R."/>
            <person name="Pangilinan J."/>
            <person name="Park H.-J."/>
            <person name="Ramirez L."/>
            <person name="Alfaro M."/>
            <person name="Sun H."/>
            <person name="Tritt A."/>
            <person name="Yoshinaga Y."/>
            <person name="Zwiers L.-H."/>
            <person name="Turgeon B."/>
            <person name="Goodwin S."/>
            <person name="Spatafora J."/>
            <person name="Crous P."/>
            <person name="Grigoriev I."/>
        </authorList>
    </citation>
    <scope>NUCLEOTIDE SEQUENCE</scope>
    <source>
        <strain evidence="2">CBS 113818</strain>
    </source>
</reference>
<keyword evidence="1" id="KW-1133">Transmembrane helix</keyword>
<evidence type="ECO:0000313" key="2">
    <source>
        <dbReference type="EMBL" id="KAF2821302.1"/>
    </source>
</evidence>
<evidence type="ECO:0000313" key="3">
    <source>
        <dbReference type="Proteomes" id="UP000799424"/>
    </source>
</evidence>
<name>A0A6A6ZJM2_9PLEO</name>
<proteinExistence type="predicted"/>
<dbReference type="AlphaFoldDB" id="A0A6A6ZJM2"/>